<evidence type="ECO:0008006" key="5">
    <source>
        <dbReference type="Google" id="ProtNLM"/>
    </source>
</evidence>
<evidence type="ECO:0000313" key="3">
    <source>
        <dbReference type="EMBL" id="KAK4881455.1"/>
    </source>
</evidence>
<protein>
    <recommendedName>
        <fullName evidence="5">Enamelin</fullName>
    </recommendedName>
</protein>
<organism evidence="3 4">
    <name type="scientific">Aquatica leii</name>
    <dbReference type="NCBI Taxonomy" id="1421715"/>
    <lineage>
        <taxon>Eukaryota</taxon>
        <taxon>Metazoa</taxon>
        <taxon>Ecdysozoa</taxon>
        <taxon>Arthropoda</taxon>
        <taxon>Hexapoda</taxon>
        <taxon>Insecta</taxon>
        <taxon>Pterygota</taxon>
        <taxon>Neoptera</taxon>
        <taxon>Endopterygota</taxon>
        <taxon>Coleoptera</taxon>
        <taxon>Polyphaga</taxon>
        <taxon>Elateriformia</taxon>
        <taxon>Elateroidea</taxon>
        <taxon>Lampyridae</taxon>
        <taxon>Luciolinae</taxon>
        <taxon>Aquatica</taxon>
    </lineage>
</organism>
<evidence type="ECO:0000256" key="2">
    <source>
        <dbReference type="SAM" id="SignalP"/>
    </source>
</evidence>
<evidence type="ECO:0000313" key="4">
    <source>
        <dbReference type="Proteomes" id="UP001353858"/>
    </source>
</evidence>
<dbReference type="EMBL" id="JARPUR010000002">
    <property type="protein sequence ID" value="KAK4881455.1"/>
    <property type="molecule type" value="Genomic_DNA"/>
</dbReference>
<proteinExistence type="predicted"/>
<keyword evidence="4" id="KW-1185">Reference proteome</keyword>
<feature type="signal peptide" evidence="2">
    <location>
        <begin position="1"/>
        <end position="18"/>
    </location>
</feature>
<dbReference type="Proteomes" id="UP001353858">
    <property type="component" value="Unassembled WGS sequence"/>
</dbReference>
<comment type="caution">
    <text evidence="3">The sequence shown here is derived from an EMBL/GenBank/DDBJ whole genome shotgun (WGS) entry which is preliminary data.</text>
</comment>
<feature type="region of interest" description="Disordered" evidence="1">
    <location>
        <begin position="97"/>
        <end position="123"/>
    </location>
</feature>
<evidence type="ECO:0000256" key="1">
    <source>
        <dbReference type="SAM" id="MobiDB-lite"/>
    </source>
</evidence>
<gene>
    <name evidence="3" type="ORF">RN001_004774</name>
</gene>
<dbReference type="AlphaFoldDB" id="A0AAN7P5S6"/>
<feature type="compositionally biased region" description="Low complexity" evidence="1">
    <location>
        <begin position="207"/>
        <end position="222"/>
    </location>
</feature>
<name>A0AAN7P5S6_9COLE</name>
<feature type="region of interest" description="Disordered" evidence="1">
    <location>
        <begin position="480"/>
        <end position="505"/>
    </location>
</feature>
<feature type="region of interest" description="Disordered" evidence="1">
    <location>
        <begin position="406"/>
        <end position="425"/>
    </location>
</feature>
<sequence>MHILKIVGFFVLISLSDGIIIKREVPLSSVSASSFGFGNFNPGLDLPNYYDNVKNNGLSNPSSAYGTPIYPSFSNSISHKPSLQYGLPVAIQTPSSNVHQSGSFTPYLPPKKPATQYGVPSKPSQIYSVSSSSSSFTSDSYHHPYNLPNKPITSYVPPPSGHFDTSLASHQYIPPATYTSPPISPTYGIPSIPSPFYGTPSKHHGVSSFSSESFHSSKPSSHNFGSTLTQNNDTKDKVEEDLHPSNNFVPDEKSTVTEKEMAAQQLSDSIENATLVLLPDNTHSQVCLLFICSTNAETPDNVSTINLDSKNALSLKTEQDIENDESNNGNSLDDDITEVLKELNILPAITTIAPEPVKVPEYKWNITSDFPSNEEIAKHYSATTPSYSMSQFDHYKPSIAITETSSPQISSWADKHPTNNNDYISQAETPSFVNQDLEKNRQNQKQQSSWVNKGNTVFDQLQPDKNYHSTNYYSSLQTHGVQTYSNNPPQILNYKPQTPTTNYEQPRSISQTYLPIPFAQPQNPVILMSPNCPCQNYYNPFPSYSNYPTQS</sequence>
<feature type="chain" id="PRO_5042968140" description="Enamelin" evidence="2">
    <location>
        <begin position="19"/>
        <end position="551"/>
    </location>
</feature>
<feature type="region of interest" description="Disordered" evidence="1">
    <location>
        <begin position="207"/>
        <end position="232"/>
    </location>
</feature>
<reference evidence="4" key="1">
    <citation type="submission" date="2023-01" db="EMBL/GenBank/DDBJ databases">
        <title>Key to firefly adult light organ development and bioluminescence: homeobox transcription factors regulate luciferase expression and transportation to peroxisome.</title>
        <authorList>
            <person name="Fu X."/>
        </authorList>
    </citation>
    <scope>NUCLEOTIDE SEQUENCE [LARGE SCALE GENOMIC DNA]</scope>
</reference>
<keyword evidence="2" id="KW-0732">Signal</keyword>
<feature type="compositionally biased region" description="Polar residues" evidence="1">
    <location>
        <begin position="223"/>
        <end position="232"/>
    </location>
</feature>
<accession>A0AAN7P5S6</accession>